<feature type="region of interest" description="Disordered" evidence="1">
    <location>
        <begin position="238"/>
        <end position="326"/>
    </location>
</feature>
<dbReference type="PANTHER" id="PTHR31704:SF55">
    <property type="entry name" value="MYB_SANT-LIKE DNA-BINDING DOMAIN PROTEIN"/>
    <property type="match status" value="1"/>
</dbReference>
<evidence type="ECO:0000313" key="3">
    <source>
        <dbReference type="EMBL" id="CAF2076592.1"/>
    </source>
</evidence>
<sequence length="382" mass="44684">MSNRRQNANSSTHGDTNLPTETALRKGANFEWTPSCVIHLYPLKQLRNQDMASNRGQNVNSSTRHTETSTRSEEYLKWDHRRERIFIELYDQALAMNYYRLKDPSPLGKDFIVDKFNQEFNLDINYKFFREKLDQMKRKYKKYTGLMQNSTGISVDPVTSVISASDSWWKDREVCRIIKSFKRKPPEFWDIMQRCFKLYDVCSQSQYSVNQRREEMMNEGLANDESHMDSETFADDMPQTQVPETQESEEVYRVNISDQTRPSSEFSREPIRQGSPPELSFQNNASRGQQQGRTRRESGATRVGGSSRAPARTSSRGSRKKQSFQTTLTDTMDGFREFQRQSLQQLPQIPRSRRRGRLFNIWGKKQGPNLNESHQSESEDED</sequence>
<feature type="region of interest" description="Disordered" evidence="1">
    <location>
        <begin position="1"/>
        <end position="22"/>
    </location>
</feature>
<feature type="compositionally biased region" description="Polar residues" evidence="1">
    <location>
        <begin position="280"/>
        <end position="292"/>
    </location>
</feature>
<protein>
    <submittedName>
        <fullName evidence="3">(rape) hypothetical protein</fullName>
    </submittedName>
</protein>
<dbReference type="Pfam" id="PF12776">
    <property type="entry name" value="Myb_DNA-bind_3"/>
    <property type="match status" value="1"/>
</dbReference>
<reference evidence="3" key="1">
    <citation type="submission" date="2021-01" db="EMBL/GenBank/DDBJ databases">
        <authorList>
            <consortium name="Genoscope - CEA"/>
            <person name="William W."/>
        </authorList>
    </citation>
    <scope>NUCLEOTIDE SEQUENCE</scope>
</reference>
<dbReference type="InterPro" id="IPR024752">
    <property type="entry name" value="Myb/SANT-like_dom"/>
</dbReference>
<gene>
    <name evidence="3" type="ORF">DARMORV10_C01P40550.1</name>
</gene>
<evidence type="ECO:0000256" key="1">
    <source>
        <dbReference type="SAM" id="MobiDB-lite"/>
    </source>
</evidence>
<dbReference type="PANTHER" id="PTHR31704">
    <property type="entry name" value="MYB/SANT-LIKE DNA-BINDING DOMAIN PROTEIN-RELATED"/>
    <property type="match status" value="1"/>
</dbReference>
<feature type="region of interest" description="Disordered" evidence="1">
    <location>
        <begin position="341"/>
        <end position="382"/>
    </location>
</feature>
<proteinExistence type="predicted"/>
<feature type="compositionally biased region" description="Polar residues" evidence="1">
    <location>
        <begin position="1"/>
        <end position="20"/>
    </location>
</feature>
<feature type="region of interest" description="Disordered" evidence="1">
    <location>
        <begin position="53"/>
        <end position="72"/>
    </location>
</feature>
<name>A0A816S1S2_BRANA</name>
<organism evidence="3">
    <name type="scientific">Brassica napus</name>
    <name type="common">Rape</name>
    <dbReference type="NCBI Taxonomy" id="3708"/>
    <lineage>
        <taxon>Eukaryota</taxon>
        <taxon>Viridiplantae</taxon>
        <taxon>Streptophyta</taxon>
        <taxon>Embryophyta</taxon>
        <taxon>Tracheophyta</taxon>
        <taxon>Spermatophyta</taxon>
        <taxon>Magnoliopsida</taxon>
        <taxon>eudicotyledons</taxon>
        <taxon>Gunneridae</taxon>
        <taxon>Pentapetalae</taxon>
        <taxon>rosids</taxon>
        <taxon>malvids</taxon>
        <taxon>Brassicales</taxon>
        <taxon>Brassicaceae</taxon>
        <taxon>Brassiceae</taxon>
        <taxon>Brassica</taxon>
    </lineage>
</organism>
<dbReference type="AlphaFoldDB" id="A0A816S1S2"/>
<feature type="domain" description="Myb/SANT-like" evidence="2">
    <location>
        <begin position="77"/>
        <end position="171"/>
    </location>
</feature>
<feature type="compositionally biased region" description="Polar residues" evidence="1">
    <location>
        <begin position="256"/>
        <end position="265"/>
    </location>
</feature>
<dbReference type="EMBL" id="HG994365">
    <property type="protein sequence ID" value="CAF2076592.1"/>
    <property type="molecule type" value="Genomic_DNA"/>
</dbReference>
<dbReference type="Proteomes" id="UP001295469">
    <property type="component" value="Chromosome C01"/>
</dbReference>
<evidence type="ECO:0000259" key="2">
    <source>
        <dbReference type="Pfam" id="PF12776"/>
    </source>
</evidence>
<accession>A0A816S1S2</accession>